<keyword evidence="1" id="KW-0472">Membrane</keyword>
<sequence>MKKCPPGVICIENVTMGLLLVVVIIVLYMIYKTVNPSKNSYDKIVIKQETGPAPEFSIPSYPYNNLPEDVLLNPYVPPLKDERYFVTGRIPINVSTNIGAVDTSYRQLGILTPLNGPNKDNILPLMGRPLFTNRQKYQYYTISNQHNNIKLPISVKGKSGTNEYGVDQIFNGDTVYIEGYNDAFRVTTYDTDTIKYLPYL</sequence>
<proteinExistence type="predicted"/>
<evidence type="ECO:0000256" key="1">
    <source>
        <dbReference type="SAM" id="Phobius"/>
    </source>
</evidence>
<dbReference type="AlphaFoldDB" id="A0A6C0E3F3"/>
<dbReference type="InterPro" id="IPR043929">
    <property type="entry name" value="DUF5755"/>
</dbReference>
<dbReference type="EMBL" id="MN739725">
    <property type="protein sequence ID" value="QHT23120.1"/>
    <property type="molecule type" value="Genomic_DNA"/>
</dbReference>
<evidence type="ECO:0000313" key="2">
    <source>
        <dbReference type="EMBL" id="QHT23120.1"/>
    </source>
</evidence>
<keyword evidence="1" id="KW-1133">Transmembrane helix</keyword>
<organism evidence="2">
    <name type="scientific">viral metagenome</name>
    <dbReference type="NCBI Taxonomy" id="1070528"/>
    <lineage>
        <taxon>unclassified sequences</taxon>
        <taxon>metagenomes</taxon>
        <taxon>organismal metagenomes</taxon>
    </lineage>
</organism>
<dbReference type="Pfam" id="PF19059">
    <property type="entry name" value="DUF5755"/>
    <property type="match status" value="1"/>
</dbReference>
<accession>A0A6C0E3F3</accession>
<protein>
    <submittedName>
        <fullName evidence="2">Uncharacterized protein</fullName>
    </submittedName>
</protein>
<feature type="transmembrane region" description="Helical" evidence="1">
    <location>
        <begin position="7"/>
        <end position="31"/>
    </location>
</feature>
<keyword evidence="1" id="KW-0812">Transmembrane</keyword>
<name>A0A6C0E3F3_9ZZZZ</name>
<reference evidence="2" key="1">
    <citation type="journal article" date="2020" name="Nature">
        <title>Giant virus diversity and host interactions through global metagenomics.</title>
        <authorList>
            <person name="Schulz F."/>
            <person name="Roux S."/>
            <person name="Paez-Espino D."/>
            <person name="Jungbluth S."/>
            <person name="Walsh D.A."/>
            <person name="Denef V.J."/>
            <person name="McMahon K.D."/>
            <person name="Konstantinidis K.T."/>
            <person name="Eloe-Fadrosh E.A."/>
            <person name="Kyrpides N.C."/>
            <person name="Woyke T."/>
        </authorList>
    </citation>
    <scope>NUCLEOTIDE SEQUENCE</scope>
    <source>
        <strain evidence="2">GVMAG-M-3300023179-114</strain>
    </source>
</reference>